<feature type="domain" description="HAMP" evidence="14">
    <location>
        <begin position="266"/>
        <end position="318"/>
    </location>
</feature>
<dbReference type="InterPro" id="IPR036097">
    <property type="entry name" value="HisK_dim/P_sf"/>
</dbReference>
<comment type="catalytic activity">
    <reaction evidence="1">
        <text>ATP + protein L-histidine = ADP + protein N-phospho-L-histidine.</text>
        <dbReference type="EC" id="2.7.13.3"/>
    </reaction>
</comment>
<evidence type="ECO:0000259" key="14">
    <source>
        <dbReference type="PROSITE" id="PS50885"/>
    </source>
</evidence>
<feature type="transmembrane region" description="Helical" evidence="12">
    <location>
        <begin position="246"/>
        <end position="265"/>
    </location>
</feature>
<dbReference type="CDD" id="cd06225">
    <property type="entry name" value="HAMP"/>
    <property type="match status" value="1"/>
</dbReference>
<dbReference type="Pfam" id="PF02518">
    <property type="entry name" value="HATPase_c"/>
    <property type="match status" value="1"/>
</dbReference>
<keyword evidence="12" id="KW-0812">Transmembrane</keyword>
<keyword evidence="11 12" id="KW-0472">Membrane</keyword>
<dbReference type="SUPFAM" id="SSF158472">
    <property type="entry name" value="HAMP domain-like"/>
    <property type="match status" value="1"/>
</dbReference>
<evidence type="ECO:0000256" key="3">
    <source>
        <dbReference type="ARBA" id="ARBA00012438"/>
    </source>
</evidence>
<dbReference type="PANTHER" id="PTHR43711:SF1">
    <property type="entry name" value="HISTIDINE KINASE 1"/>
    <property type="match status" value="1"/>
</dbReference>
<dbReference type="InterPro" id="IPR005467">
    <property type="entry name" value="His_kinase_dom"/>
</dbReference>
<accession>A0A0S4LK31</accession>
<dbReference type="Pfam" id="PF00672">
    <property type="entry name" value="HAMP"/>
    <property type="match status" value="1"/>
</dbReference>
<dbReference type="SMART" id="SM00387">
    <property type="entry name" value="HATPase_c"/>
    <property type="match status" value="1"/>
</dbReference>
<evidence type="ECO:0000313" key="16">
    <source>
        <dbReference type="Proteomes" id="UP000198736"/>
    </source>
</evidence>
<comment type="subcellular location">
    <subcellularLocation>
        <location evidence="2">Cell membrane</location>
    </subcellularLocation>
</comment>
<dbReference type="SUPFAM" id="SSF47384">
    <property type="entry name" value="Homodimeric domain of signal transducing histidine kinase"/>
    <property type="match status" value="1"/>
</dbReference>
<dbReference type="GO" id="GO:0000155">
    <property type="term" value="F:phosphorelay sensor kinase activity"/>
    <property type="evidence" value="ECO:0007669"/>
    <property type="project" value="InterPro"/>
</dbReference>
<dbReference type="STRING" id="1742973.COMA2_20276"/>
<evidence type="ECO:0000256" key="9">
    <source>
        <dbReference type="ARBA" id="ARBA00022840"/>
    </source>
</evidence>
<dbReference type="InterPro" id="IPR003660">
    <property type="entry name" value="HAMP_dom"/>
</dbReference>
<dbReference type="InterPro" id="IPR050736">
    <property type="entry name" value="Sensor_HK_Regulatory"/>
</dbReference>
<evidence type="ECO:0000256" key="8">
    <source>
        <dbReference type="ARBA" id="ARBA00022777"/>
    </source>
</evidence>
<evidence type="ECO:0000256" key="4">
    <source>
        <dbReference type="ARBA" id="ARBA00022475"/>
    </source>
</evidence>
<dbReference type="Proteomes" id="UP000198736">
    <property type="component" value="Unassembled WGS sequence"/>
</dbReference>
<evidence type="ECO:0000256" key="10">
    <source>
        <dbReference type="ARBA" id="ARBA00023012"/>
    </source>
</evidence>
<evidence type="ECO:0000256" key="12">
    <source>
        <dbReference type="SAM" id="Phobius"/>
    </source>
</evidence>
<evidence type="ECO:0000256" key="6">
    <source>
        <dbReference type="ARBA" id="ARBA00022679"/>
    </source>
</evidence>
<keyword evidence="7" id="KW-0547">Nucleotide-binding</keyword>
<dbReference type="CDD" id="cd00075">
    <property type="entry name" value="HATPase"/>
    <property type="match status" value="1"/>
</dbReference>
<dbReference type="SUPFAM" id="SSF55874">
    <property type="entry name" value="ATPase domain of HSP90 chaperone/DNA topoisomerase II/histidine kinase"/>
    <property type="match status" value="1"/>
</dbReference>
<dbReference type="Gene3D" id="6.10.340.10">
    <property type="match status" value="1"/>
</dbReference>
<dbReference type="EMBL" id="CZPZ01000012">
    <property type="protein sequence ID" value="CUS35458.1"/>
    <property type="molecule type" value="Genomic_DNA"/>
</dbReference>
<reference evidence="16" key="1">
    <citation type="submission" date="2015-10" db="EMBL/GenBank/DDBJ databases">
        <authorList>
            <person name="Luecker S."/>
            <person name="Luecker S."/>
        </authorList>
    </citation>
    <scope>NUCLEOTIDE SEQUENCE [LARGE SCALE GENOMIC DNA]</scope>
</reference>
<keyword evidence="10" id="KW-0902">Two-component regulatory system</keyword>
<proteinExistence type="predicted"/>
<dbReference type="Pfam" id="PF00512">
    <property type="entry name" value="HisKA"/>
    <property type="match status" value="1"/>
</dbReference>
<dbReference type="InterPro" id="IPR003594">
    <property type="entry name" value="HATPase_dom"/>
</dbReference>
<dbReference type="PROSITE" id="PS50109">
    <property type="entry name" value="HIS_KIN"/>
    <property type="match status" value="1"/>
</dbReference>
<dbReference type="EC" id="2.7.13.3" evidence="3"/>
<dbReference type="Gene3D" id="3.30.565.10">
    <property type="entry name" value="Histidine kinase-like ATPase, C-terminal domain"/>
    <property type="match status" value="1"/>
</dbReference>
<keyword evidence="8 15" id="KW-0418">Kinase</keyword>
<dbReference type="RefSeq" id="WP_090896899.1">
    <property type="nucleotide sequence ID" value="NZ_CZPZ01000012.1"/>
</dbReference>
<sequence length="576" mass="62047">MTTPLLLSMKKWRASAAASLQTKLIVCTLLTLLVAIGLLSTAFMMQLCRSSIQSLLQSGAVLGQHLAIESRYSVLAGDAPALQRLSETALAVDHVAYLVIGTEQGLTLSAKGKGSWLPLSEREEAALTLPPSPMVALASKNHRPTLQSIAKIRFDDDRPQLDTDNLLSLMELLYIIVGRTVPVFYDIAVPIRRPSPVVEQDAGLGVILEQDQGRITADSARVDGLVRVGLSTVTLQQELQSLIQRTILITVGLLLAAGIVSVWFAKRLTTPLQALIRAAARASEGDLSVRVVPHGGDEVGRLTDVFNGMTTALESLTQSLELRVKERTRALAEANAKLQELDRRKSQSLFTTSHELRTPLTSIKLHLDNLLDGVGGHLTDKQTSVLQRVRANIHRLQQFIEEALDLSRIESGQAALNRNPVNPVSVVSSAVDNLAPVAQERNIVIEHDTLAAVPAILGDSAKLLLVFTNLIQNAIKFSPTGSTVIISYATESPHALTIRVRDHGRGIDPMEIDRIFEPFYRAKSSEASIAGSGLGLMIAKHLVELHDGRLSVDNVVGGGACFTVTLPAMDSTAVAG</sequence>
<dbReference type="PANTHER" id="PTHR43711">
    <property type="entry name" value="TWO-COMPONENT HISTIDINE KINASE"/>
    <property type="match status" value="1"/>
</dbReference>
<dbReference type="AlphaFoldDB" id="A0A0S4LK31"/>
<dbReference type="PRINTS" id="PR00344">
    <property type="entry name" value="BCTRLSENSOR"/>
</dbReference>
<evidence type="ECO:0000256" key="2">
    <source>
        <dbReference type="ARBA" id="ARBA00004236"/>
    </source>
</evidence>
<keyword evidence="4" id="KW-1003">Cell membrane</keyword>
<dbReference type="GO" id="GO:0005524">
    <property type="term" value="F:ATP binding"/>
    <property type="evidence" value="ECO:0007669"/>
    <property type="project" value="UniProtKB-KW"/>
</dbReference>
<dbReference type="PROSITE" id="PS50885">
    <property type="entry name" value="HAMP"/>
    <property type="match status" value="1"/>
</dbReference>
<name>A0A0S4LK31_9BACT</name>
<evidence type="ECO:0000259" key="13">
    <source>
        <dbReference type="PROSITE" id="PS50109"/>
    </source>
</evidence>
<organism evidence="15 16">
    <name type="scientific">Candidatus Nitrospira nitrificans</name>
    <dbReference type="NCBI Taxonomy" id="1742973"/>
    <lineage>
        <taxon>Bacteria</taxon>
        <taxon>Pseudomonadati</taxon>
        <taxon>Nitrospirota</taxon>
        <taxon>Nitrospiria</taxon>
        <taxon>Nitrospirales</taxon>
        <taxon>Nitrospiraceae</taxon>
        <taxon>Nitrospira</taxon>
    </lineage>
</organism>
<evidence type="ECO:0000313" key="15">
    <source>
        <dbReference type="EMBL" id="CUS35458.1"/>
    </source>
</evidence>
<dbReference type="GO" id="GO:0005886">
    <property type="term" value="C:plasma membrane"/>
    <property type="evidence" value="ECO:0007669"/>
    <property type="project" value="UniProtKB-SubCell"/>
</dbReference>
<keyword evidence="9" id="KW-0067">ATP-binding</keyword>
<dbReference type="SMART" id="SM00388">
    <property type="entry name" value="HisKA"/>
    <property type="match status" value="1"/>
</dbReference>
<evidence type="ECO:0000256" key="11">
    <source>
        <dbReference type="ARBA" id="ARBA00023136"/>
    </source>
</evidence>
<gene>
    <name evidence="15" type="ORF">COMA2_20276</name>
</gene>
<keyword evidence="16" id="KW-1185">Reference proteome</keyword>
<protein>
    <recommendedName>
        <fullName evidence="3">histidine kinase</fullName>
        <ecNumber evidence="3">2.7.13.3</ecNumber>
    </recommendedName>
</protein>
<dbReference type="SMART" id="SM00304">
    <property type="entry name" value="HAMP"/>
    <property type="match status" value="1"/>
</dbReference>
<keyword evidence="6 15" id="KW-0808">Transferase</keyword>
<dbReference type="CDD" id="cd00082">
    <property type="entry name" value="HisKA"/>
    <property type="match status" value="1"/>
</dbReference>
<evidence type="ECO:0000256" key="5">
    <source>
        <dbReference type="ARBA" id="ARBA00022553"/>
    </source>
</evidence>
<evidence type="ECO:0000256" key="7">
    <source>
        <dbReference type="ARBA" id="ARBA00022741"/>
    </source>
</evidence>
<dbReference type="InterPro" id="IPR036890">
    <property type="entry name" value="HATPase_C_sf"/>
</dbReference>
<dbReference type="InterPro" id="IPR004358">
    <property type="entry name" value="Sig_transdc_His_kin-like_C"/>
</dbReference>
<evidence type="ECO:0000256" key="1">
    <source>
        <dbReference type="ARBA" id="ARBA00000085"/>
    </source>
</evidence>
<dbReference type="InterPro" id="IPR003661">
    <property type="entry name" value="HisK_dim/P_dom"/>
</dbReference>
<dbReference type="Gene3D" id="1.10.287.130">
    <property type="match status" value="1"/>
</dbReference>
<dbReference type="OrthoDB" id="335833at2"/>
<keyword evidence="5" id="KW-0597">Phosphoprotein</keyword>
<dbReference type="FunFam" id="3.30.565.10:FF:000023">
    <property type="entry name" value="PAS domain-containing sensor histidine kinase"/>
    <property type="match status" value="1"/>
</dbReference>
<keyword evidence="12" id="KW-1133">Transmembrane helix</keyword>
<feature type="domain" description="Histidine kinase" evidence="13">
    <location>
        <begin position="351"/>
        <end position="570"/>
    </location>
</feature>